<gene>
    <name evidence="3" type="ORF">Sste5346_008762</name>
</gene>
<sequence>MHFSHRTTALLVAAAQAVSVVAVTTKGVATSNYIEAADHASIFTTHSFCEQATDLGEIRMNYATTGSSDKPALLLIPGQTESWWGYEVVMWLLQKDYQVYAVDMRGQGRSTWTPGRYSLDNFGSDLVRFIDLVVKRPVVVAGLSSGGVMSAWLSAYAKPGQIVGAIYEDPPLFASEARPAVGQSVLQTVAGPYFDLWYKWLGGQWTIGDKTGMNSSTAKEIPPWIQQYLTPGQGPAGLDIDLDEYDPEWGHAFVTGSIGAACDHQTLLTQVKKDVPVFMTHHFAANDPTTGNLLGAVSAVQVGYVQDLIAANGNGSFTLQNFPTASHNLHGTQPAVYVEAITSWMASNLTIGAVALNPSIDDVSSASASVAAASTAPPSCGTATVSGVAATTTAGSAVLASTSTSAAVRRRQLF</sequence>
<dbReference type="Gene3D" id="3.40.50.1820">
    <property type="entry name" value="alpha/beta hydrolase"/>
    <property type="match status" value="1"/>
</dbReference>
<name>A0ABR3YMU5_9PEZI</name>
<accession>A0ABR3YMU5</accession>
<dbReference type="SUPFAM" id="SSF53474">
    <property type="entry name" value="alpha/beta-Hydrolases"/>
    <property type="match status" value="1"/>
</dbReference>
<dbReference type="PANTHER" id="PTHR46438:SF2">
    <property type="entry name" value="ALPHA_BETA-HYDROLASES SUPERFAMILY PROTEIN"/>
    <property type="match status" value="1"/>
</dbReference>
<keyword evidence="4" id="KW-1185">Reference proteome</keyword>
<evidence type="ECO:0000313" key="4">
    <source>
        <dbReference type="Proteomes" id="UP001583186"/>
    </source>
</evidence>
<feature type="signal peptide" evidence="1">
    <location>
        <begin position="1"/>
        <end position="22"/>
    </location>
</feature>
<comment type="caution">
    <text evidence="3">The sequence shown here is derived from an EMBL/GenBank/DDBJ whole genome shotgun (WGS) entry which is preliminary data.</text>
</comment>
<dbReference type="EMBL" id="JAWCUI010000071">
    <property type="protein sequence ID" value="KAL1889643.1"/>
    <property type="molecule type" value="Genomic_DNA"/>
</dbReference>
<dbReference type="InterPro" id="IPR029058">
    <property type="entry name" value="AB_hydrolase_fold"/>
</dbReference>
<dbReference type="PANTHER" id="PTHR46438">
    <property type="entry name" value="ALPHA/BETA-HYDROLASES SUPERFAMILY PROTEIN"/>
    <property type="match status" value="1"/>
</dbReference>
<organism evidence="3 4">
    <name type="scientific">Sporothrix stenoceras</name>
    <dbReference type="NCBI Taxonomy" id="5173"/>
    <lineage>
        <taxon>Eukaryota</taxon>
        <taxon>Fungi</taxon>
        <taxon>Dikarya</taxon>
        <taxon>Ascomycota</taxon>
        <taxon>Pezizomycotina</taxon>
        <taxon>Sordariomycetes</taxon>
        <taxon>Sordariomycetidae</taxon>
        <taxon>Ophiostomatales</taxon>
        <taxon>Ophiostomataceae</taxon>
        <taxon>Sporothrix</taxon>
    </lineage>
</organism>
<feature type="chain" id="PRO_5046663549" description="AB hydrolase-1 domain-containing protein" evidence="1">
    <location>
        <begin position="23"/>
        <end position="414"/>
    </location>
</feature>
<evidence type="ECO:0000259" key="2">
    <source>
        <dbReference type="Pfam" id="PF12697"/>
    </source>
</evidence>
<feature type="domain" description="AB hydrolase-1" evidence="2">
    <location>
        <begin position="73"/>
        <end position="340"/>
    </location>
</feature>
<dbReference type="InterPro" id="IPR000073">
    <property type="entry name" value="AB_hydrolase_1"/>
</dbReference>
<protein>
    <recommendedName>
        <fullName evidence="2">AB hydrolase-1 domain-containing protein</fullName>
    </recommendedName>
</protein>
<proteinExistence type="predicted"/>
<keyword evidence="1" id="KW-0732">Signal</keyword>
<reference evidence="3 4" key="1">
    <citation type="journal article" date="2024" name="IMA Fungus">
        <title>IMA Genome - F19 : A genome assembly and annotation guide to empower mycologists, including annotated draft genome sequences of Ceratocystis pirilliformis, Diaporthe australafricana, Fusarium ophioides, Paecilomyces lecythidis, and Sporothrix stenoceras.</title>
        <authorList>
            <person name="Aylward J."/>
            <person name="Wilson A.M."/>
            <person name="Visagie C.M."/>
            <person name="Spraker J."/>
            <person name="Barnes I."/>
            <person name="Buitendag C."/>
            <person name="Ceriani C."/>
            <person name="Del Mar Angel L."/>
            <person name="du Plessis D."/>
            <person name="Fuchs T."/>
            <person name="Gasser K."/>
            <person name="Kramer D."/>
            <person name="Li W."/>
            <person name="Munsamy K."/>
            <person name="Piso A."/>
            <person name="Price J.L."/>
            <person name="Sonnekus B."/>
            <person name="Thomas C."/>
            <person name="van der Nest A."/>
            <person name="van Dijk A."/>
            <person name="van Heerden A."/>
            <person name="van Vuuren N."/>
            <person name="Yilmaz N."/>
            <person name="Duong T.A."/>
            <person name="van der Merwe N.A."/>
            <person name="Wingfield M.J."/>
            <person name="Wingfield B.D."/>
        </authorList>
    </citation>
    <scope>NUCLEOTIDE SEQUENCE [LARGE SCALE GENOMIC DNA]</scope>
    <source>
        <strain evidence="3 4">CMW 5346</strain>
    </source>
</reference>
<evidence type="ECO:0000313" key="3">
    <source>
        <dbReference type="EMBL" id="KAL1889643.1"/>
    </source>
</evidence>
<dbReference type="Pfam" id="PF12697">
    <property type="entry name" value="Abhydrolase_6"/>
    <property type="match status" value="1"/>
</dbReference>
<dbReference type="Proteomes" id="UP001583186">
    <property type="component" value="Unassembled WGS sequence"/>
</dbReference>
<evidence type="ECO:0000256" key="1">
    <source>
        <dbReference type="SAM" id="SignalP"/>
    </source>
</evidence>